<evidence type="ECO:0000313" key="2">
    <source>
        <dbReference type="EMBL" id="CAK9027138.1"/>
    </source>
</evidence>
<gene>
    <name evidence="2" type="ORF">SCF082_LOCUS17783</name>
</gene>
<dbReference type="Proteomes" id="UP001642464">
    <property type="component" value="Unassembled WGS sequence"/>
</dbReference>
<feature type="compositionally biased region" description="Basic and acidic residues" evidence="1">
    <location>
        <begin position="193"/>
        <end position="218"/>
    </location>
</feature>
<accession>A0ABP0KLQ5</accession>
<feature type="compositionally biased region" description="Low complexity" evidence="1">
    <location>
        <begin position="21"/>
        <end position="30"/>
    </location>
</feature>
<feature type="compositionally biased region" description="Basic residues" evidence="1">
    <location>
        <begin position="219"/>
        <end position="228"/>
    </location>
</feature>
<feature type="compositionally biased region" description="Basic and acidic residues" evidence="1">
    <location>
        <begin position="103"/>
        <end position="114"/>
    </location>
</feature>
<feature type="region of interest" description="Disordered" evidence="1">
    <location>
        <begin position="395"/>
        <end position="463"/>
    </location>
</feature>
<name>A0ABP0KLQ5_9DINO</name>
<comment type="caution">
    <text evidence="2">The sequence shown here is derived from an EMBL/GenBank/DDBJ whole genome shotgun (WGS) entry which is preliminary data.</text>
</comment>
<organism evidence="2 3">
    <name type="scientific">Durusdinium trenchii</name>
    <dbReference type="NCBI Taxonomy" id="1381693"/>
    <lineage>
        <taxon>Eukaryota</taxon>
        <taxon>Sar</taxon>
        <taxon>Alveolata</taxon>
        <taxon>Dinophyceae</taxon>
        <taxon>Suessiales</taxon>
        <taxon>Symbiodiniaceae</taxon>
        <taxon>Durusdinium</taxon>
    </lineage>
</organism>
<dbReference type="Gene3D" id="1.20.120.1910">
    <property type="entry name" value="Cysteine-tRNA ligase, C-terminal anti-codon recognition domain"/>
    <property type="match status" value="1"/>
</dbReference>
<feature type="compositionally biased region" description="Basic and acidic residues" evidence="1">
    <location>
        <begin position="229"/>
        <end position="245"/>
    </location>
</feature>
<feature type="compositionally biased region" description="Basic and acidic residues" evidence="1">
    <location>
        <begin position="39"/>
        <end position="51"/>
    </location>
</feature>
<dbReference type="InterPro" id="IPR009080">
    <property type="entry name" value="tRNAsynth_Ia_anticodon-bd"/>
</dbReference>
<feature type="compositionally biased region" description="Basic and acidic residues" evidence="1">
    <location>
        <begin position="1"/>
        <end position="10"/>
    </location>
</feature>
<feature type="compositionally biased region" description="Low complexity" evidence="1">
    <location>
        <begin position="395"/>
        <end position="416"/>
    </location>
</feature>
<feature type="region of interest" description="Disordered" evidence="1">
    <location>
        <begin position="158"/>
        <end position="178"/>
    </location>
</feature>
<feature type="region of interest" description="Disordered" evidence="1">
    <location>
        <begin position="1"/>
        <end position="119"/>
    </location>
</feature>
<feature type="region of interest" description="Disordered" evidence="1">
    <location>
        <begin position="193"/>
        <end position="255"/>
    </location>
</feature>
<keyword evidence="3" id="KW-1185">Reference proteome</keyword>
<reference evidence="2 3" key="1">
    <citation type="submission" date="2024-02" db="EMBL/GenBank/DDBJ databases">
        <authorList>
            <person name="Chen Y."/>
            <person name="Shah S."/>
            <person name="Dougan E. K."/>
            <person name="Thang M."/>
            <person name="Chan C."/>
        </authorList>
    </citation>
    <scope>NUCLEOTIDE SEQUENCE [LARGE SCALE GENOMIC DNA]</scope>
</reference>
<evidence type="ECO:0000256" key="1">
    <source>
        <dbReference type="SAM" id="MobiDB-lite"/>
    </source>
</evidence>
<protein>
    <submittedName>
        <fullName evidence="2">Uncharacterized protein</fullName>
    </submittedName>
</protein>
<feature type="compositionally biased region" description="Basic residues" evidence="1">
    <location>
        <begin position="52"/>
        <end position="77"/>
    </location>
</feature>
<feature type="compositionally biased region" description="Gly residues" evidence="1">
    <location>
        <begin position="81"/>
        <end position="102"/>
    </location>
</feature>
<dbReference type="EMBL" id="CAXAMM010011825">
    <property type="protein sequence ID" value="CAK9027138.1"/>
    <property type="molecule type" value="Genomic_DNA"/>
</dbReference>
<feature type="compositionally biased region" description="Polar residues" evidence="1">
    <location>
        <begin position="505"/>
        <end position="525"/>
    </location>
</feature>
<feature type="region of interest" description="Disordered" evidence="1">
    <location>
        <begin position="475"/>
        <end position="530"/>
    </location>
</feature>
<dbReference type="SUPFAM" id="SSF47323">
    <property type="entry name" value="Anticodon-binding domain of a subclass of class I aminoacyl-tRNA synthetases"/>
    <property type="match status" value="1"/>
</dbReference>
<evidence type="ECO:0000313" key="3">
    <source>
        <dbReference type="Proteomes" id="UP001642464"/>
    </source>
</evidence>
<proteinExistence type="predicted"/>
<feature type="compositionally biased region" description="Pro residues" evidence="1">
    <location>
        <begin position="432"/>
        <end position="447"/>
    </location>
</feature>
<sequence>MPRRRDREATPSDYYYEDDYYSYYSESRSPTPRPRRGRRGGERKGRRERGGTRHRRRSRSRRGGGGKGRRERGRSRERRPMGGGGPGGKGGGRPGFGGGGGGREAKRTPSRDGDPSNVYVWNQLVKREKARIERNFNEADRLRDGLRELGIEIYDRERRWEAKDGRVGQRPNHDDKEKDALVAKVDIWGERASDLLEGDAAKTEVRAAARSRPRERPRGPRSRGRPSSRMKEAESCLSEADREAAVPKMPETKTSAASFASMEALGVPLPPTQGWKPESSATKGQSMWLMHQSKSEWIYNMTEDKYFHLPSKTLWEKRPLKSQDPRLPAFTYVRTDAFHLQALRHFAASLDSGAVPLAWQSWVLYVKKKRAVQIAPTPPVVEEVPVDAGTPTTAAAGAVASSSPEVEAPAEVETSPGLVEAPTELKSQVNEPSPPAPPEPEPAPQAPQAPQTTAKTPKPKPRGGCCLCLRSSSHLSRVDSDADSDEEASPFLPKPKSEPAPVQASDRTASTATPQASHPTTTRSGLDTPGHIAAKVEVPRVVYPADELQTRRLQHFLAEIGKNPQRLAGDLVQARAEDRHGLHEVVAPHAPDPSSLTVVCWG</sequence>